<protein>
    <submittedName>
        <fullName evidence="1">Uncharacterized protein</fullName>
    </submittedName>
</protein>
<comment type="caution">
    <text evidence="1">The sequence shown here is derived from an EMBL/GenBank/DDBJ whole genome shotgun (WGS) entry which is preliminary data.</text>
</comment>
<name>A0A834T384_9FABA</name>
<organism evidence="1 2">
    <name type="scientific">Senna tora</name>
    <dbReference type="NCBI Taxonomy" id="362788"/>
    <lineage>
        <taxon>Eukaryota</taxon>
        <taxon>Viridiplantae</taxon>
        <taxon>Streptophyta</taxon>
        <taxon>Embryophyta</taxon>
        <taxon>Tracheophyta</taxon>
        <taxon>Spermatophyta</taxon>
        <taxon>Magnoliopsida</taxon>
        <taxon>eudicotyledons</taxon>
        <taxon>Gunneridae</taxon>
        <taxon>Pentapetalae</taxon>
        <taxon>rosids</taxon>
        <taxon>fabids</taxon>
        <taxon>Fabales</taxon>
        <taxon>Fabaceae</taxon>
        <taxon>Caesalpinioideae</taxon>
        <taxon>Cassia clade</taxon>
        <taxon>Senna</taxon>
    </lineage>
</organism>
<dbReference type="AlphaFoldDB" id="A0A834T384"/>
<reference evidence="1" key="1">
    <citation type="submission" date="2020-09" db="EMBL/GenBank/DDBJ databases">
        <title>Genome-Enabled Discovery of Anthraquinone Biosynthesis in Senna tora.</title>
        <authorList>
            <person name="Kang S.-H."/>
            <person name="Pandey R.P."/>
            <person name="Lee C.-M."/>
            <person name="Sim J.-S."/>
            <person name="Jeong J.-T."/>
            <person name="Choi B.-S."/>
            <person name="Jung M."/>
            <person name="Ginzburg D."/>
            <person name="Zhao K."/>
            <person name="Won S.Y."/>
            <person name="Oh T.-J."/>
            <person name="Yu Y."/>
            <person name="Kim N.-H."/>
            <person name="Lee O.R."/>
            <person name="Lee T.-H."/>
            <person name="Bashyal P."/>
            <person name="Kim T.-S."/>
            <person name="Lee W.-H."/>
            <person name="Kawkins C."/>
            <person name="Kim C.-K."/>
            <person name="Kim J.S."/>
            <person name="Ahn B.O."/>
            <person name="Rhee S.Y."/>
            <person name="Sohng J.K."/>
        </authorList>
    </citation>
    <scope>NUCLEOTIDE SEQUENCE</scope>
    <source>
        <tissue evidence="1">Leaf</tissue>
    </source>
</reference>
<evidence type="ECO:0000313" key="1">
    <source>
        <dbReference type="EMBL" id="KAF7814959.1"/>
    </source>
</evidence>
<keyword evidence="2" id="KW-1185">Reference proteome</keyword>
<gene>
    <name evidence="1" type="ORF">G2W53_028928</name>
</gene>
<accession>A0A834T384</accession>
<sequence length="36" mass="3816">MQQKKRLATANATGLAVARITEFAAAREATDDMAGH</sequence>
<proteinExistence type="predicted"/>
<dbReference type="Proteomes" id="UP000634136">
    <property type="component" value="Unassembled WGS sequence"/>
</dbReference>
<dbReference type="EMBL" id="JAAIUW010000009">
    <property type="protein sequence ID" value="KAF7814959.1"/>
    <property type="molecule type" value="Genomic_DNA"/>
</dbReference>
<evidence type="ECO:0000313" key="2">
    <source>
        <dbReference type="Proteomes" id="UP000634136"/>
    </source>
</evidence>